<dbReference type="Gene3D" id="3.10.129.10">
    <property type="entry name" value="Hotdog Thioesterase"/>
    <property type="match status" value="1"/>
</dbReference>
<dbReference type="Pfam" id="PF13279">
    <property type="entry name" value="4HBT_2"/>
    <property type="match status" value="1"/>
</dbReference>
<dbReference type="PANTHER" id="PTHR31793">
    <property type="entry name" value="4-HYDROXYBENZOYL-COA THIOESTERASE FAMILY MEMBER"/>
    <property type="match status" value="1"/>
</dbReference>
<accession>A0ABP3ZEQ0</accession>
<dbReference type="PANTHER" id="PTHR31793:SF2">
    <property type="entry name" value="BLR1345 PROTEIN"/>
    <property type="match status" value="1"/>
</dbReference>
<dbReference type="SUPFAM" id="SSF54637">
    <property type="entry name" value="Thioesterase/thiol ester dehydrase-isomerase"/>
    <property type="match status" value="1"/>
</dbReference>
<name>A0ABP3ZEQ0_9PSEU</name>
<sequence length="146" mass="16117">MPPEPRVWTEDVRPEWIDYNGHLSEAYYVLVFGHATDAVIFGLGIDPAVTGTSLYTVEAHVRYLDQVPPGARLEVRTSVIGASAKLLWLWHEMRSEGRLRATEEVLAVHVDAGAGRSSPFPDELRARIEALRVPAPAHAGRRIALG</sequence>
<dbReference type="InterPro" id="IPR029069">
    <property type="entry name" value="HotDog_dom_sf"/>
</dbReference>
<reference evidence="2" key="1">
    <citation type="journal article" date="2019" name="Int. J. Syst. Evol. Microbiol.">
        <title>The Global Catalogue of Microorganisms (GCM) 10K type strain sequencing project: providing services to taxonomists for standard genome sequencing and annotation.</title>
        <authorList>
            <consortium name="The Broad Institute Genomics Platform"/>
            <consortium name="The Broad Institute Genome Sequencing Center for Infectious Disease"/>
            <person name="Wu L."/>
            <person name="Ma J."/>
        </authorList>
    </citation>
    <scope>NUCLEOTIDE SEQUENCE [LARGE SCALE GENOMIC DNA]</scope>
    <source>
        <strain evidence="2">JCM 11117</strain>
    </source>
</reference>
<comment type="caution">
    <text evidence="1">The sequence shown here is derived from an EMBL/GenBank/DDBJ whole genome shotgun (WGS) entry which is preliminary data.</text>
</comment>
<dbReference type="Proteomes" id="UP001499967">
    <property type="component" value="Unassembled WGS sequence"/>
</dbReference>
<dbReference type="InterPro" id="IPR050563">
    <property type="entry name" value="4-hydroxybenzoyl-CoA_TE"/>
</dbReference>
<keyword evidence="2" id="KW-1185">Reference proteome</keyword>
<dbReference type="CDD" id="cd00586">
    <property type="entry name" value="4HBT"/>
    <property type="match status" value="1"/>
</dbReference>
<protein>
    <submittedName>
        <fullName evidence="1">Thioesterase family protein</fullName>
    </submittedName>
</protein>
<gene>
    <name evidence="1" type="ORF">GCM10009559_03080</name>
</gene>
<proteinExistence type="predicted"/>
<evidence type="ECO:0000313" key="1">
    <source>
        <dbReference type="EMBL" id="GAA0920510.1"/>
    </source>
</evidence>
<evidence type="ECO:0000313" key="2">
    <source>
        <dbReference type="Proteomes" id="UP001499967"/>
    </source>
</evidence>
<organism evidence="1 2">
    <name type="scientific">Pseudonocardia zijingensis</name>
    <dbReference type="NCBI Taxonomy" id="153376"/>
    <lineage>
        <taxon>Bacteria</taxon>
        <taxon>Bacillati</taxon>
        <taxon>Actinomycetota</taxon>
        <taxon>Actinomycetes</taxon>
        <taxon>Pseudonocardiales</taxon>
        <taxon>Pseudonocardiaceae</taxon>
        <taxon>Pseudonocardia</taxon>
    </lineage>
</organism>
<dbReference type="RefSeq" id="WP_343938017.1">
    <property type="nucleotide sequence ID" value="NZ_BAAAHP010000006.1"/>
</dbReference>
<dbReference type="EMBL" id="BAAAHP010000006">
    <property type="protein sequence ID" value="GAA0920510.1"/>
    <property type="molecule type" value="Genomic_DNA"/>
</dbReference>